<proteinExistence type="predicted"/>
<evidence type="ECO:0000313" key="2">
    <source>
        <dbReference type="Proteomes" id="UP000624244"/>
    </source>
</evidence>
<accession>A0A8H5ZCU2</accession>
<gene>
    <name evidence="1" type="ORF">GGP41_004843</name>
</gene>
<name>A0A8H5ZCU2_COCSA</name>
<evidence type="ECO:0000313" key="1">
    <source>
        <dbReference type="EMBL" id="KAF5846877.1"/>
    </source>
</evidence>
<dbReference type="EMBL" id="WNKQ01000015">
    <property type="protein sequence ID" value="KAF5846877.1"/>
    <property type="molecule type" value="Genomic_DNA"/>
</dbReference>
<organism evidence="1 2">
    <name type="scientific">Cochliobolus sativus</name>
    <name type="common">Common root rot and spot blotch fungus</name>
    <name type="synonym">Bipolaris sorokiniana</name>
    <dbReference type="NCBI Taxonomy" id="45130"/>
    <lineage>
        <taxon>Eukaryota</taxon>
        <taxon>Fungi</taxon>
        <taxon>Dikarya</taxon>
        <taxon>Ascomycota</taxon>
        <taxon>Pezizomycotina</taxon>
        <taxon>Dothideomycetes</taxon>
        <taxon>Pleosporomycetidae</taxon>
        <taxon>Pleosporales</taxon>
        <taxon>Pleosporineae</taxon>
        <taxon>Pleosporaceae</taxon>
        <taxon>Bipolaris</taxon>
    </lineage>
</organism>
<reference evidence="1" key="1">
    <citation type="submission" date="2019-11" db="EMBL/GenBank/DDBJ databases">
        <title>Bipolaris sorokiniana Genome sequencing.</title>
        <authorList>
            <person name="Wang H."/>
        </authorList>
    </citation>
    <scope>NUCLEOTIDE SEQUENCE</scope>
</reference>
<dbReference type="AlphaFoldDB" id="A0A8H5ZCU2"/>
<sequence>MLWAASRLLNTDANLASDGQLDDGKAHVLGQGDGANGHAALIAEVLRILVNAWKGACKAC</sequence>
<dbReference type="Proteomes" id="UP000624244">
    <property type="component" value="Unassembled WGS sequence"/>
</dbReference>
<protein>
    <submittedName>
        <fullName evidence="1">Uncharacterized protein</fullName>
    </submittedName>
</protein>
<comment type="caution">
    <text evidence="1">The sequence shown here is derived from an EMBL/GenBank/DDBJ whole genome shotgun (WGS) entry which is preliminary data.</text>
</comment>